<proteinExistence type="predicted"/>
<comment type="caution">
    <text evidence="2">The sequence shown here is derived from an EMBL/GenBank/DDBJ whole genome shotgun (WGS) entry which is preliminary data.</text>
</comment>
<dbReference type="EMBL" id="JAGSMN010000326">
    <property type="protein sequence ID" value="MBR7674338.1"/>
    <property type="molecule type" value="Genomic_DNA"/>
</dbReference>
<feature type="chain" id="PRO_5038766064" description="Secreted protein" evidence="1">
    <location>
        <begin position="21"/>
        <end position="132"/>
    </location>
</feature>
<dbReference type="Proteomes" id="UP000675554">
    <property type="component" value="Unassembled WGS sequence"/>
</dbReference>
<organism evidence="2 3">
    <name type="scientific">Streptomyces daliensis</name>
    <dbReference type="NCBI Taxonomy" id="299421"/>
    <lineage>
        <taxon>Bacteria</taxon>
        <taxon>Bacillati</taxon>
        <taxon>Actinomycetota</taxon>
        <taxon>Actinomycetes</taxon>
        <taxon>Kitasatosporales</taxon>
        <taxon>Streptomycetaceae</taxon>
        <taxon>Streptomyces</taxon>
    </lineage>
</organism>
<name>A0A8T4IRH9_9ACTN</name>
<evidence type="ECO:0000313" key="3">
    <source>
        <dbReference type="Proteomes" id="UP000675554"/>
    </source>
</evidence>
<keyword evidence="1" id="KW-0732">Signal</keyword>
<evidence type="ECO:0000256" key="1">
    <source>
        <dbReference type="SAM" id="SignalP"/>
    </source>
</evidence>
<dbReference type="AlphaFoldDB" id="A0A8T4IRH9"/>
<protein>
    <recommendedName>
        <fullName evidence="4">Secreted protein</fullName>
    </recommendedName>
</protein>
<gene>
    <name evidence="2" type="ORF">KDA82_15190</name>
</gene>
<feature type="signal peptide" evidence="1">
    <location>
        <begin position="1"/>
        <end position="20"/>
    </location>
</feature>
<sequence length="132" mass="13993">MRTRALLAISAGALTLGAVAAPASAGQRSGTVDGAHWYIGSGNAYGEVEWDDRNSSGDSDRLYLHDDLIPAGYSVKMTVEQGSFKDTVYASNGGSDNIRIPGFSKGEKAKFKACARDNGETVTCRPWTTVTE</sequence>
<keyword evidence="3" id="KW-1185">Reference proteome</keyword>
<evidence type="ECO:0000313" key="2">
    <source>
        <dbReference type="EMBL" id="MBR7674338.1"/>
    </source>
</evidence>
<evidence type="ECO:0008006" key="4">
    <source>
        <dbReference type="Google" id="ProtNLM"/>
    </source>
</evidence>
<accession>A0A8T4IRH9</accession>
<reference evidence="2" key="1">
    <citation type="submission" date="2021-04" db="EMBL/GenBank/DDBJ databases">
        <title>Sequencing of actinobacteria type strains.</title>
        <authorList>
            <person name="Nguyen G.-S."/>
            <person name="Wentzel A."/>
        </authorList>
    </citation>
    <scope>NUCLEOTIDE SEQUENCE</scope>
    <source>
        <strain evidence="2">DSM 42095</strain>
    </source>
</reference>